<reference evidence="2" key="1">
    <citation type="submission" date="2016-03" db="EMBL/GenBank/DDBJ databases">
        <title>Molecular cloning of a cDNA encoding 1,3-beta-D-glucan phosphorylase from Ochromonas danica and expression in Escherichia coli.</title>
        <authorList>
            <person name="Isono N."/>
            <person name="Yanagihara K."/>
        </authorList>
    </citation>
    <scope>NUCLEOTIDE SEQUENCE</scope>
    <source>
        <strain evidence="2">NIES-2142</strain>
    </source>
</reference>
<dbReference type="GO" id="GO:0005975">
    <property type="term" value="P:carbohydrate metabolic process"/>
    <property type="evidence" value="ECO:0007669"/>
    <property type="project" value="InterPro"/>
</dbReference>
<keyword evidence="2" id="KW-0328">Glycosyltransferase</keyword>
<name>A0A146IWE2_OCHDN</name>
<feature type="transmembrane region" description="Helical" evidence="1">
    <location>
        <begin position="104"/>
        <end position="123"/>
    </location>
</feature>
<proteinExistence type="evidence at transcript level"/>
<evidence type="ECO:0000256" key="1">
    <source>
        <dbReference type="SAM" id="Phobius"/>
    </source>
</evidence>
<protein>
    <submittedName>
        <fullName evidence="2">1,3-beta-D-glucan phosphorylase</fullName>
        <ecNumber evidence="2">2.4.1.97</ecNumber>
    </submittedName>
</protein>
<dbReference type="GO" id="GO:0047514">
    <property type="term" value="F:1,3-beta-D-glucan phosphorylase activity"/>
    <property type="evidence" value="ECO:0007669"/>
    <property type="project" value="UniProtKB-EC"/>
</dbReference>
<gene>
    <name evidence="2" type="primary">odbgp</name>
</gene>
<dbReference type="InterPro" id="IPR008928">
    <property type="entry name" value="6-hairpin_glycosidase_sf"/>
</dbReference>
<organism evidence="2">
    <name type="scientific">Ochromonas danica</name>
    <name type="common">Golden alga</name>
    <name type="synonym">Chlorochromonas danica</name>
    <dbReference type="NCBI Taxonomy" id="2986"/>
    <lineage>
        <taxon>Eukaryota</taxon>
        <taxon>Sar</taxon>
        <taxon>Stramenopiles</taxon>
        <taxon>Ochrophyta</taxon>
        <taxon>Chrysophyceae</taxon>
        <taxon>Chromulinales</taxon>
        <taxon>Chromulinaceae</taxon>
        <taxon>Ochromonas</taxon>
    </lineage>
</organism>
<dbReference type="EMBL" id="LC140879">
    <property type="protein sequence ID" value="BAU78234.1"/>
    <property type="molecule type" value="mRNA"/>
</dbReference>
<keyword evidence="1" id="KW-0472">Membrane</keyword>
<feature type="transmembrane region" description="Helical" evidence="1">
    <location>
        <begin position="48"/>
        <end position="66"/>
    </location>
</feature>
<dbReference type="EC" id="2.4.1.97" evidence="2"/>
<sequence>MEMLGFKSGYQEVPSVAQEINDVEKSDDFQKELDGGGGDLSKSSANRGVLLVAATLFLALSGLALYSTSALGRMNPLLSATSGGGEFDDQQRFILRDFDKAKPMASFLNGLGGLWGVPMWAFYVNRGQGISSFGRQNKDSAIAKFVTAEKAYQQTPFTGFRTLVKGSREGVDFISQPFFPSAQPIERNIMIGLNEMEIEEKDTTNFLQTNVLYFTAPNQNFPSLVRKTTFTNSHPTSDLQIEVLDGLAKLIPNGLGNYNIDAMGRTMEAWMNVYNVGNAQTDGDSVTQPFFHISQDTADQAQVRLIKDGYFSLAYLDGEGQSAAHPLLPFIVDPSVVFGQETSLTNADNFFAADASAQGLARGPQGTTSRTPCAFAASPRLSLRAGESITITSVYGYAESLETYLASYLPQVVQPTYAADKRTQARDLVEDMSERVATKTSSAIFDAYIKQDFIDNVLRGGLPIPLGSNGSDSPIEGANRAQKVFHVYSRIHGDLERDYNYFQIDVTTFSQGPGNFRDVSQNRRVDVFHSPFVKDFNIRMFLTFVQADAYNPLTVASTLFKVPTERLESLLDSLSILEPLAGEGSRNFVRAVLGRPFRPGQFFRDLAIANIQFGLSREDVINRIVAVSTQEFAGQFNQNGYWADHWTYTLDLLDSYLAIFPDAEESFLYEPDSIAFFMSPAFVRARINRYTLVQDPSKPGGSLVRSYSAVAMPGDADYSRERNDAINAINSDPNLLADSGAGNFYQRARDYSVFRVSPLAKLLLLGVLKFSTLDPMGMGVEMEGGKPGWNDAMNGLPGILGSGMPETYEMLRIIRYVRGVFARYGRPVNVAVEFRDFLTALDSALNVYLASDKSVSAEFNFWDASNGAREAYRQSVIATFQGTKASISADYLVQLLDKIDQKVSVGIANALKTTASGLSPTYFYYDCSNFVMVPVDGSSGLKVVPKSFTQKTLPLFLEGPTRHLKIVSSLEERRKIFQAVKSSPLYDLALKMFTLCESLAAMGQDIGRMKAFSPGWLENQSVWLHMSYKFYLELLRGGLYEEFFEEIATGLVPFMDHRVYGRSPLEAASFVVSSAFPDKKMHGSSFAARLSGSTAEFLSMWAIMFAGQKPFSVEEDDKDLVLTLQPVLPTWLFDDDDQVSFTFLGSVNVTYHNPSRANSWETTVQRYTVTLVNGQTAVVEGSSLVGDLALKVRNHAVKSIVVELA</sequence>
<dbReference type="SUPFAM" id="SSF48208">
    <property type="entry name" value="Six-hairpin glycosidases"/>
    <property type="match status" value="1"/>
</dbReference>
<evidence type="ECO:0000313" key="2">
    <source>
        <dbReference type="EMBL" id="BAU78234.1"/>
    </source>
</evidence>
<keyword evidence="1" id="KW-0812">Transmembrane</keyword>
<dbReference type="AlphaFoldDB" id="A0A146IWE2"/>
<accession>A0A146IWE2</accession>
<keyword evidence="1" id="KW-1133">Transmembrane helix</keyword>
<keyword evidence="2" id="KW-0808">Transferase</keyword>